<evidence type="ECO:0000313" key="1">
    <source>
        <dbReference type="EMBL" id="PIT61285.1"/>
    </source>
</evidence>
<dbReference type="EMBL" id="MEIU01000036">
    <property type="protein sequence ID" value="PIT61285.1"/>
    <property type="molecule type" value="Genomic_DNA"/>
</dbReference>
<gene>
    <name evidence="1" type="ORF">BHC57_01995</name>
</gene>
<accession>A0A855FQQ9</accession>
<reference evidence="1 2" key="1">
    <citation type="journal article" date="2017" name="MBio">
        <title>Type VI secretion-mediated competition in the bee gut microbiome.</title>
        <authorList>
            <person name="Steele M.I."/>
            <person name="Kwong W.K."/>
            <person name="Powell J.E."/>
            <person name="Whiteley M."/>
            <person name="Moran N.A."/>
        </authorList>
    </citation>
    <scope>NUCLEOTIDE SEQUENCE [LARGE SCALE GENOMIC DNA]</scope>
    <source>
        <strain evidence="1 2">HK3</strain>
    </source>
</reference>
<sequence length="348" mass="41529">MKKTIILGMPKSRNIYRQIQKNLEFYGFEVLYVDNSPEYIKYFKYQSLKERLYSVMQKLFFGNFSYKEELKEKLLLSNSRALLAEKKYDYAIIIRPDLYPVKLLQLLKEFTRKKLIAYQWDGLGRMPCTKQTINLFDKFYIFDAYDLVDKNYQDDKLIGITNFYFDMYQPEPVEHSGTIAYFVGAHVPERVADIEYCATELVKNNIQLKFIIPTSNQSKINQYQHSHLITFGEENAIDFCENMQILNEIDIIVDFVNPLHHGLSFRVFESLYYQKKLITNNKTVCQYDFYHPDNILIWHKEDLPQKIQEFLAKPYKPVDNKIVKKYGFGNWIKNILDLFPYEKINLPL</sequence>
<name>A0A855FQQ9_9NEIS</name>
<evidence type="ECO:0000313" key="2">
    <source>
        <dbReference type="Proteomes" id="UP000230463"/>
    </source>
</evidence>
<comment type="caution">
    <text evidence="1">The sequence shown here is derived from an EMBL/GenBank/DDBJ whole genome shotgun (WGS) entry which is preliminary data.</text>
</comment>
<proteinExistence type="predicted"/>
<protein>
    <submittedName>
        <fullName evidence="1">Uncharacterized protein</fullName>
    </submittedName>
</protein>
<dbReference type="RefSeq" id="WP_100123221.1">
    <property type="nucleotide sequence ID" value="NZ_MEIU01000036.1"/>
</dbReference>
<organism evidence="1 2">
    <name type="scientific">Snodgrassella alvi</name>
    <dbReference type="NCBI Taxonomy" id="1196083"/>
    <lineage>
        <taxon>Bacteria</taxon>
        <taxon>Pseudomonadati</taxon>
        <taxon>Pseudomonadota</taxon>
        <taxon>Betaproteobacteria</taxon>
        <taxon>Neisseriales</taxon>
        <taxon>Neisseriaceae</taxon>
        <taxon>Snodgrassella</taxon>
    </lineage>
</organism>
<dbReference type="Proteomes" id="UP000230463">
    <property type="component" value="Unassembled WGS sequence"/>
</dbReference>
<dbReference type="AlphaFoldDB" id="A0A855FQQ9"/>